<name>A0AAU8BFH6_9VIBR</name>
<dbReference type="RefSeq" id="WP_353496246.1">
    <property type="nucleotide sequence ID" value="NZ_CP115920.1"/>
</dbReference>
<organism evidence="1">
    <name type="scientific">Vibrio chaetopteri</name>
    <dbReference type="NCBI Taxonomy" id="3016528"/>
    <lineage>
        <taxon>Bacteria</taxon>
        <taxon>Pseudomonadati</taxon>
        <taxon>Pseudomonadota</taxon>
        <taxon>Gammaproteobacteria</taxon>
        <taxon>Vibrionales</taxon>
        <taxon>Vibrionaceae</taxon>
        <taxon>Vibrio</taxon>
    </lineage>
</organism>
<reference evidence="1" key="1">
    <citation type="submission" date="2023-01" db="EMBL/GenBank/DDBJ databases">
        <title>Vibrio sp. CB1-14 genome sequencing.</title>
        <authorList>
            <person name="Otstavnykh N."/>
            <person name="Isaeva M."/>
            <person name="Meleshko D."/>
        </authorList>
    </citation>
    <scope>NUCLEOTIDE SEQUENCE</scope>
    <source>
        <strain evidence="1">CB1-14</strain>
    </source>
</reference>
<dbReference type="PROSITE" id="PS51257">
    <property type="entry name" value="PROKAR_LIPOPROTEIN"/>
    <property type="match status" value="1"/>
</dbReference>
<dbReference type="EMBL" id="CP115920">
    <property type="protein sequence ID" value="XCD14772.1"/>
    <property type="molecule type" value="Genomic_DNA"/>
</dbReference>
<proteinExistence type="predicted"/>
<dbReference type="KEGG" id="vck:PG915_09145"/>
<dbReference type="AlphaFoldDB" id="A0AAU8BFH6"/>
<evidence type="ECO:0008006" key="2">
    <source>
        <dbReference type="Google" id="ProtNLM"/>
    </source>
</evidence>
<protein>
    <recommendedName>
        <fullName evidence="2">DUF4157 domain-containing protein</fullName>
    </recommendedName>
</protein>
<gene>
    <name evidence="1" type="ORF">PG915_09145</name>
</gene>
<sequence length="182" mass="21175">MLKYTTVLFIPLLFSGLVGCKDNHELYQNPPQYITDQIDPYMPLALEFVKNNERRALENGVPLLPQYMDIAQRVGIKHPERVRVLYVDELPMPKNESLKFQMEQLGLDSPYLVGMTYGYGIYIKHAAKGDKLLLSHELIHVRQAEELSLEGITREYFLQLKIFGYQESPIEIEAYNNAYKYL</sequence>
<evidence type="ECO:0000313" key="1">
    <source>
        <dbReference type="EMBL" id="XCD14772.1"/>
    </source>
</evidence>
<accession>A0AAU8BFH6</accession>